<dbReference type="EMBL" id="WJQU01000004">
    <property type="protein sequence ID" value="KAJ6635271.1"/>
    <property type="molecule type" value="Genomic_DNA"/>
</dbReference>
<evidence type="ECO:0000256" key="1">
    <source>
        <dbReference type="SAM" id="Phobius"/>
    </source>
</evidence>
<name>A0A9Q0MNZ5_9DIPT</name>
<reference evidence="2" key="1">
    <citation type="submission" date="2022-07" db="EMBL/GenBank/DDBJ databases">
        <authorList>
            <person name="Trinca V."/>
            <person name="Uliana J.V.C."/>
            <person name="Torres T.T."/>
            <person name="Ward R.J."/>
            <person name="Monesi N."/>
        </authorList>
    </citation>
    <scope>NUCLEOTIDE SEQUENCE</scope>
    <source>
        <strain evidence="2">HSMRA1968</strain>
        <tissue evidence="2">Whole embryos</tissue>
    </source>
</reference>
<feature type="transmembrane region" description="Helical" evidence="1">
    <location>
        <begin position="6"/>
        <end position="27"/>
    </location>
</feature>
<proteinExistence type="predicted"/>
<sequence length="177" mass="19876">MEAVWRFRIMLGMAFAIIIFGDFLGYGSIRAEKHINRQAPTALREKQPEIHLEDGTSISDLSHSSTKSNEAANHQVINLSANMRNSCLPKMLCEIAAKPRTSLNDKEKTLLDLLTKTTLSTSWYASPSKWHYASHMGQLMRYTGDAMNGPMGCSQLWPQCPFSSKRLLQLSAKVVMK</sequence>
<keyword evidence="1" id="KW-0472">Membrane</keyword>
<keyword evidence="1" id="KW-1133">Transmembrane helix</keyword>
<gene>
    <name evidence="2" type="ORF">Bhyg_13856</name>
</gene>
<protein>
    <submittedName>
        <fullName evidence="2">Uncharacterized protein</fullName>
    </submittedName>
</protein>
<dbReference type="AlphaFoldDB" id="A0A9Q0MNZ5"/>
<keyword evidence="1" id="KW-0812">Transmembrane</keyword>
<evidence type="ECO:0000313" key="2">
    <source>
        <dbReference type="EMBL" id="KAJ6635271.1"/>
    </source>
</evidence>
<keyword evidence="3" id="KW-1185">Reference proteome</keyword>
<accession>A0A9Q0MNZ5</accession>
<dbReference type="OrthoDB" id="6371365at2759"/>
<evidence type="ECO:0000313" key="3">
    <source>
        <dbReference type="Proteomes" id="UP001151699"/>
    </source>
</evidence>
<organism evidence="2 3">
    <name type="scientific">Pseudolycoriella hygida</name>
    <dbReference type="NCBI Taxonomy" id="35572"/>
    <lineage>
        <taxon>Eukaryota</taxon>
        <taxon>Metazoa</taxon>
        <taxon>Ecdysozoa</taxon>
        <taxon>Arthropoda</taxon>
        <taxon>Hexapoda</taxon>
        <taxon>Insecta</taxon>
        <taxon>Pterygota</taxon>
        <taxon>Neoptera</taxon>
        <taxon>Endopterygota</taxon>
        <taxon>Diptera</taxon>
        <taxon>Nematocera</taxon>
        <taxon>Sciaroidea</taxon>
        <taxon>Sciaridae</taxon>
        <taxon>Pseudolycoriella</taxon>
    </lineage>
</organism>
<comment type="caution">
    <text evidence="2">The sequence shown here is derived from an EMBL/GenBank/DDBJ whole genome shotgun (WGS) entry which is preliminary data.</text>
</comment>
<dbReference type="Proteomes" id="UP001151699">
    <property type="component" value="Chromosome C"/>
</dbReference>